<dbReference type="OrthoDB" id="7464898at2759"/>
<organism evidence="2 3">
    <name type="scientific">Portunus trituberculatus</name>
    <name type="common">Swimming crab</name>
    <name type="synonym">Neptunus trituberculatus</name>
    <dbReference type="NCBI Taxonomy" id="210409"/>
    <lineage>
        <taxon>Eukaryota</taxon>
        <taxon>Metazoa</taxon>
        <taxon>Ecdysozoa</taxon>
        <taxon>Arthropoda</taxon>
        <taxon>Crustacea</taxon>
        <taxon>Multicrustacea</taxon>
        <taxon>Malacostraca</taxon>
        <taxon>Eumalacostraca</taxon>
        <taxon>Eucarida</taxon>
        <taxon>Decapoda</taxon>
        <taxon>Pleocyemata</taxon>
        <taxon>Brachyura</taxon>
        <taxon>Eubrachyura</taxon>
        <taxon>Portunoidea</taxon>
        <taxon>Portunidae</taxon>
        <taxon>Portuninae</taxon>
        <taxon>Portunus</taxon>
    </lineage>
</organism>
<dbReference type="AlphaFoldDB" id="A0A5B7G644"/>
<keyword evidence="1" id="KW-0472">Membrane</keyword>
<proteinExistence type="predicted"/>
<reference evidence="2 3" key="1">
    <citation type="submission" date="2019-05" db="EMBL/GenBank/DDBJ databases">
        <title>Another draft genome of Portunus trituberculatus and its Hox gene families provides insights of decapod evolution.</title>
        <authorList>
            <person name="Jeong J.-H."/>
            <person name="Song I."/>
            <person name="Kim S."/>
            <person name="Choi T."/>
            <person name="Kim D."/>
            <person name="Ryu S."/>
            <person name="Kim W."/>
        </authorList>
    </citation>
    <scope>NUCLEOTIDE SEQUENCE [LARGE SCALE GENOMIC DNA]</scope>
    <source>
        <tissue evidence="2">Muscle</tissue>
    </source>
</reference>
<feature type="transmembrane region" description="Helical" evidence="1">
    <location>
        <begin position="20"/>
        <end position="42"/>
    </location>
</feature>
<comment type="caution">
    <text evidence="2">The sequence shown here is derived from an EMBL/GenBank/DDBJ whole genome shotgun (WGS) entry which is preliminary data.</text>
</comment>
<keyword evidence="3" id="KW-1185">Reference proteome</keyword>
<evidence type="ECO:0000313" key="3">
    <source>
        <dbReference type="Proteomes" id="UP000324222"/>
    </source>
</evidence>
<sequence length="95" mass="10491">MSKTEGLSTVPTTTAAPFTTLVNIIILMTFLAPHVSPAHLLISPRPHYIEEIRPVLPTNGPFMVQQQQQQQQQQPLLEAAPLQATNLSSTSWSFI</sequence>
<keyword evidence="1" id="KW-1133">Transmembrane helix</keyword>
<name>A0A5B7G644_PORTR</name>
<dbReference type="EMBL" id="VSRR010010563">
    <property type="protein sequence ID" value="MPC52004.1"/>
    <property type="molecule type" value="Genomic_DNA"/>
</dbReference>
<protein>
    <submittedName>
        <fullName evidence="2">Uncharacterized protein</fullName>
    </submittedName>
</protein>
<keyword evidence="1" id="KW-0812">Transmembrane</keyword>
<accession>A0A5B7G644</accession>
<evidence type="ECO:0000313" key="2">
    <source>
        <dbReference type="EMBL" id="MPC52004.1"/>
    </source>
</evidence>
<dbReference type="Proteomes" id="UP000324222">
    <property type="component" value="Unassembled WGS sequence"/>
</dbReference>
<evidence type="ECO:0000256" key="1">
    <source>
        <dbReference type="SAM" id="Phobius"/>
    </source>
</evidence>
<gene>
    <name evidence="2" type="ORF">E2C01_045863</name>
</gene>